<dbReference type="STRING" id="1036611.A0A1L9PEM5"/>
<feature type="region of interest" description="Disordered" evidence="1">
    <location>
        <begin position="1"/>
        <end position="135"/>
    </location>
</feature>
<accession>A0A1L9PEM5</accession>
<evidence type="ECO:0000313" key="4">
    <source>
        <dbReference type="Proteomes" id="UP000184073"/>
    </source>
</evidence>
<dbReference type="AlphaFoldDB" id="A0A1L9PEM5"/>
<name>A0A1L9PEM5_ASPVE</name>
<feature type="compositionally biased region" description="Polar residues" evidence="1">
    <location>
        <begin position="125"/>
        <end position="135"/>
    </location>
</feature>
<feature type="compositionally biased region" description="Pro residues" evidence="1">
    <location>
        <begin position="64"/>
        <end position="79"/>
    </location>
</feature>
<sequence>MTNAQFQLFPPPAPQGVPKNPFRKGTRRPSIDTHSTSSTPIEDPKTTGTEAKAVVFQVVEPHSIKPPPKANVPAPPPRSVTPEPAHAPSTESLYSSNPQPGRGGSLTEETNSSASQGDRGDSQGIGPTQRSPQSCISPVVPIKSMFPQFNPNVPLSQEQYNSDISNNFSRPRHRPARLRLDITPAPEIDRALGPNTVPADVHDFPGSILSPVGIQYSDPEQLKALWETANGQKTDSLSKAFNLRMERLDPATFVFGDPNLPFYTMQTFSTNEMSITRGNPSVPNSSIPIMMLQLEDRRRREPPNDGLVSHLFSRLAAMLAIDQATELSNQHQLSPSDAAEVEANALRRAAASESYKLSWNAMKGAYELRHPSLNKKAHNQPSQPATPPSLVGAAGIPLSPERPRHQNDSSLHISVSTPTNQGQPQAPTILVTAPLPNNAIDVATVASPRTSTLPLSGSESESDEALASLDLRTMTLSISALAINKTIPSLYAIDSIIAAILAVAVSDVSTNHVLADMPLYHAPKPQTRMPTPPEPTYTNPPTSRPKLFATLAEREDNDDTDAPPLALPSQTHPQPPAKSHRKWYSWSLLRSRISEIQHSRRQKAKTKSNQSPTSPAVEEIDLEKYGVGPKSAKRKEKEEELPGLARGLIKLFGWGFKLFFWALTVAFKILGWALSLVYRCVTGEKASS</sequence>
<keyword evidence="2" id="KW-0812">Transmembrane</keyword>
<keyword evidence="4" id="KW-1185">Reference proteome</keyword>
<gene>
    <name evidence="3" type="ORF">ASPVEDRAFT_26699</name>
</gene>
<feature type="compositionally biased region" description="Polar residues" evidence="1">
    <location>
        <begin position="408"/>
        <end position="426"/>
    </location>
</feature>
<dbReference type="VEuPathDB" id="FungiDB:ASPVEDRAFT_26699"/>
<evidence type="ECO:0000313" key="3">
    <source>
        <dbReference type="EMBL" id="OJI99938.1"/>
    </source>
</evidence>
<keyword evidence="2" id="KW-0472">Membrane</keyword>
<dbReference type="Proteomes" id="UP000184073">
    <property type="component" value="Unassembled WGS sequence"/>
</dbReference>
<keyword evidence="2" id="KW-1133">Transmembrane helix</keyword>
<dbReference type="EMBL" id="KV878127">
    <property type="protein sequence ID" value="OJI99938.1"/>
    <property type="molecule type" value="Genomic_DNA"/>
</dbReference>
<organism evidence="3 4">
    <name type="scientific">Aspergillus versicolor CBS 583.65</name>
    <dbReference type="NCBI Taxonomy" id="1036611"/>
    <lineage>
        <taxon>Eukaryota</taxon>
        <taxon>Fungi</taxon>
        <taxon>Dikarya</taxon>
        <taxon>Ascomycota</taxon>
        <taxon>Pezizomycotina</taxon>
        <taxon>Eurotiomycetes</taxon>
        <taxon>Eurotiomycetidae</taxon>
        <taxon>Eurotiales</taxon>
        <taxon>Aspergillaceae</taxon>
        <taxon>Aspergillus</taxon>
        <taxon>Aspergillus subgen. Nidulantes</taxon>
    </lineage>
</organism>
<evidence type="ECO:0000256" key="1">
    <source>
        <dbReference type="SAM" id="MobiDB-lite"/>
    </source>
</evidence>
<feature type="region of interest" description="Disordered" evidence="1">
    <location>
        <begin position="597"/>
        <end position="639"/>
    </location>
</feature>
<dbReference type="GeneID" id="63725449"/>
<proteinExistence type="predicted"/>
<feature type="transmembrane region" description="Helical" evidence="2">
    <location>
        <begin position="658"/>
        <end position="678"/>
    </location>
</feature>
<dbReference type="RefSeq" id="XP_040665701.1">
    <property type="nucleotide sequence ID" value="XM_040809938.1"/>
</dbReference>
<feature type="region of interest" description="Disordered" evidence="1">
    <location>
        <begin position="374"/>
        <end position="427"/>
    </location>
</feature>
<feature type="region of interest" description="Disordered" evidence="1">
    <location>
        <begin position="522"/>
        <end position="580"/>
    </location>
</feature>
<evidence type="ECO:0000256" key="2">
    <source>
        <dbReference type="SAM" id="Phobius"/>
    </source>
</evidence>
<protein>
    <submittedName>
        <fullName evidence="3">Uncharacterized protein</fullName>
    </submittedName>
</protein>
<dbReference type="OrthoDB" id="5383338at2759"/>
<reference evidence="4" key="1">
    <citation type="journal article" date="2017" name="Genome Biol.">
        <title>Comparative genomics reveals high biological diversity and specific adaptations in the industrially and medically important fungal genus Aspergillus.</title>
        <authorList>
            <person name="de Vries R.P."/>
            <person name="Riley R."/>
            <person name="Wiebenga A."/>
            <person name="Aguilar-Osorio G."/>
            <person name="Amillis S."/>
            <person name="Uchima C.A."/>
            <person name="Anderluh G."/>
            <person name="Asadollahi M."/>
            <person name="Askin M."/>
            <person name="Barry K."/>
            <person name="Battaglia E."/>
            <person name="Bayram O."/>
            <person name="Benocci T."/>
            <person name="Braus-Stromeyer S.A."/>
            <person name="Caldana C."/>
            <person name="Canovas D."/>
            <person name="Cerqueira G.C."/>
            <person name="Chen F."/>
            <person name="Chen W."/>
            <person name="Choi C."/>
            <person name="Clum A."/>
            <person name="Dos Santos R.A."/>
            <person name="Damasio A.R."/>
            <person name="Diallinas G."/>
            <person name="Emri T."/>
            <person name="Fekete E."/>
            <person name="Flipphi M."/>
            <person name="Freyberg S."/>
            <person name="Gallo A."/>
            <person name="Gournas C."/>
            <person name="Habgood R."/>
            <person name="Hainaut M."/>
            <person name="Harispe M.L."/>
            <person name="Henrissat B."/>
            <person name="Hilden K.S."/>
            <person name="Hope R."/>
            <person name="Hossain A."/>
            <person name="Karabika E."/>
            <person name="Karaffa L."/>
            <person name="Karanyi Z."/>
            <person name="Krasevec N."/>
            <person name="Kuo A."/>
            <person name="Kusch H."/>
            <person name="LaButti K."/>
            <person name="Lagendijk E.L."/>
            <person name="Lapidus A."/>
            <person name="Levasseur A."/>
            <person name="Lindquist E."/>
            <person name="Lipzen A."/>
            <person name="Logrieco A.F."/>
            <person name="MacCabe A."/>
            <person name="Maekelae M.R."/>
            <person name="Malavazi I."/>
            <person name="Melin P."/>
            <person name="Meyer V."/>
            <person name="Mielnichuk N."/>
            <person name="Miskei M."/>
            <person name="Molnar A.P."/>
            <person name="Mule G."/>
            <person name="Ngan C.Y."/>
            <person name="Orejas M."/>
            <person name="Orosz E."/>
            <person name="Ouedraogo J.P."/>
            <person name="Overkamp K.M."/>
            <person name="Park H.-S."/>
            <person name="Perrone G."/>
            <person name="Piumi F."/>
            <person name="Punt P.J."/>
            <person name="Ram A.F."/>
            <person name="Ramon A."/>
            <person name="Rauscher S."/>
            <person name="Record E."/>
            <person name="Riano-Pachon D.M."/>
            <person name="Robert V."/>
            <person name="Roehrig J."/>
            <person name="Ruller R."/>
            <person name="Salamov A."/>
            <person name="Salih N.S."/>
            <person name="Samson R.A."/>
            <person name="Sandor E."/>
            <person name="Sanguinetti M."/>
            <person name="Schuetze T."/>
            <person name="Sepcic K."/>
            <person name="Shelest E."/>
            <person name="Sherlock G."/>
            <person name="Sophianopoulou V."/>
            <person name="Squina F.M."/>
            <person name="Sun H."/>
            <person name="Susca A."/>
            <person name="Todd R.B."/>
            <person name="Tsang A."/>
            <person name="Unkles S.E."/>
            <person name="van de Wiele N."/>
            <person name="van Rossen-Uffink D."/>
            <person name="Oliveira J.V."/>
            <person name="Vesth T.C."/>
            <person name="Visser J."/>
            <person name="Yu J.-H."/>
            <person name="Zhou M."/>
            <person name="Andersen M.R."/>
            <person name="Archer D.B."/>
            <person name="Baker S.E."/>
            <person name="Benoit I."/>
            <person name="Brakhage A.A."/>
            <person name="Braus G.H."/>
            <person name="Fischer R."/>
            <person name="Frisvad J.C."/>
            <person name="Goldman G.H."/>
            <person name="Houbraken J."/>
            <person name="Oakley B."/>
            <person name="Pocsi I."/>
            <person name="Scazzocchio C."/>
            <person name="Seiboth B."/>
            <person name="vanKuyk P.A."/>
            <person name="Wortman J."/>
            <person name="Dyer P.S."/>
            <person name="Grigoriev I.V."/>
        </authorList>
    </citation>
    <scope>NUCLEOTIDE SEQUENCE [LARGE SCALE GENOMIC DNA]</scope>
    <source>
        <strain evidence="4">CBS 583.65</strain>
    </source>
</reference>
<feature type="compositionally biased region" description="Polar residues" evidence="1">
    <location>
        <begin position="107"/>
        <end position="116"/>
    </location>
</feature>
<feature type="compositionally biased region" description="Polar residues" evidence="1">
    <location>
        <begin position="89"/>
        <end position="99"/>
    </location>
</feature>